<accession>A0A840I6Q3</accession>
<evidence type="ECO:0000256" key="5">
    <source>
        <dbReference type="ARBA" id="ARBA00039879"/>
    </source>
</evidence>
<dbReference type="Pfam" id="PF03960">
    <property type="entry name" value="ArsC"/>
    <property type="match status" value="1"/>
</dbReference>
<proteinExistence type="inferred from homology"/>
<dbReference type="EMBL" id="JACHOB010000005">
    <property type="protein sequence ID" value="MBB4659923.1"/>
    <property type="molecule type" value="Genomic_DNA"/>
</dbReference>
<dbReference type="InterPro" id="IPR006659">
    <property type="entry name" value="Arsenate_reductase"/>
</dbReference>
<sequence length="145" mass="15566">MTVTIYHNPNCGTSRNALAIVRASGDAARGIEVIEYLKTPPTRERLAQLYAAAGLSPREGLRTKGNEAILEAEGLTLADADPSSDAERVLAAMTRHPILINRPLVEGPRGTVLARPSERVAEVLKAPPTAWTKEDGETVRLGTDE</sequence>
<name>A0A840I6Q3_9PROT</name>
<gene>
    <name evidence="7" type="ORF">GGQ59_002464</name>
</gene>
<evidence type="ECO:0000256" key="3">
    <source>
        <dbReference type="ARBA" id="ARBA00023002"/>
    </source>
</evidence>
<dbReference type="GO" id="GO:0046685">
    <property type="term" value="P:response to arsenic-containing substance"/>
    <property type="evidence" value="ECO:0007669"/>
    <property type="project" value="UniProtKB-KW"/>
</dbReference>
<keyword evidence="3 7" id="KW-0560">Oxidoreductase</keyword>
<dbReference type="InterPro" id="IPR036249">
    <property type="entry name" value="Thioredoxin-like_sf"/>
</dbReference>
<dbReference type="PROSITE" id="PS51353">
    <property type="entry name" value="ARSC"/>
    <property type="match status" value="1"/>
</dbReference>
<evidence type="ECO:0000313" key="7">
    <source>
        <dbReference type="EMBL" id="MBB4659923.1"/>
    </source>
</evidence>
<evidence type="ECO:0000256" key="6">
    <source>
        <dbReference type="PROSITE-ProRule" id="PRU01282"/>
    </source>
</evidence>
<dbReference type="Gene3D" id="3.40.30.10">
    <property type="entry name" value="Glutaredoxin"/>
    <property type="match status" value="1"/>
</dbReference>
<dbReference type="EC" id="1.20.4.1" evidence="4"/>
<dbReference type="CDD" id="cd03034">
    <property type="entry name" value="ArsC_ArsC"/>
    <property type="match status" value="1"/>
</dbReference>
<dbReference type="PANTHER" id="PTHR30041">
    <property type="entry name" value="ARSENATE REDUCTASE"/>
    <property type="match status" value="1"/>
</dbReference>
<dbReference type="PANTHER" id="PTHR30041:SF5">
    <property type="entry name" value="ARSENATE REDUCTASE-RELATED"/>
    <property type="match status" value="1"/>
</dbReference>
<reference evidence="7 8" key="1">
    <citation type="submission" date="2020-08" db="EMBL/GenBank/DDBJ databases">
        <title>Genomic Encyclopedia of Type Strains, Phase IV (KMG-IV): sequencing the most valuable type-strain genomes for metagenomic binning, comparative biology and taxonomic classification.</title>
        <authorList>
            <person name="Goeker M."/>
        </authorList>
    </citation>
    <scope>NUCLEOTIDE SEQUENCE [LARGE SCALE GENOMIC DNA]</scope>
    <source>
        <strain evidence="7 8">DSM 102850</strain>
    </source>
</reference>
<comment type="caution">
    <text evidence="7">The sequence shown here is derived from an EMBL/GenBank/DDBJ whole genome shotgun (WGS) entry which is preliminary data.</text>
</comment>
<evidence type="ECO:0000256" key="2">
    <source>
        <dbReference type="ARBA" id="ARBA00022849"/>
    </source>
</evidence>
<comment type="similarity">
    <text evidence="1 6">Belongs to the ArsC family.</text>
</comment>
<dbReference type="Proteomes" id="UP000563524">
    <property type="component" value="Unassembled WGS sequence"/>
</dbReference>
<dbReference type="GO" id="GO:0008794">
    <property type="term" value="F:arsenate reductase (glutaredoxin) activity"/>
    <property type="evidence" value="ECO:0007669"/>
    <property type="project" value="UniProtKB-EC"/>
</dbReference>
<organism evidence="7 8">
    <name type="scientific">Parvularcula dongshanensis</name>
    <dbReference type="NCBI Taxonomy" id="1173995"/>
    <lineage>
        <taxon>Bacteria</taxon>
        <taxon>Pseudomonadati</taxon>
        <taxon>Pseudomonadota</taxon>
        <taxon>Alphaproteobacteria</taxon>
        <taxon>Parvularculales</taxon>
        <taxon>Parvularculaceae</taxon>
        <taxon>Parvularcula</taxon>
    </lineage>
</organism>
<evidence type="ECO:0000313" key="8">
    <source>
        <dbReference type="Proteomes" id="UP000563524"/>
    </source>
</evidence>
<dbReference type="SUPFAM" id="SSF52833">
    <property type="entry name" value="Thioredoxin-like"/>
    <property type="match status" value="1"/>
</dbReference>
<keyword evidence="2" id="KW-0059">Arsenical resistance</keyword>
<evidence type="ECO:0000256" key="1">
    <source>
        <dbReference type="ARBA" id="ARBA00007198"/>
    </source>
</evidence>
<dbReference type="RefSeq" id="WP_183818989.1">
    <property type="nucleotide sequence ID" value="NZ_JACHOB010000005.1"/>
</dbReference>
<dbReference type="InterPro" id="IPR006660">
    <property type="entry name" value="Arsenate_reductase-like"/>
</dbReference>
<dbReference type="AlphaFoldDB" id="A0A840I6Q3"/>
<keyword evidence="8" id="KW-1185">Reference proteome</keyword>
<evidence type="ECO:0000256" key="4">
    <source>
        <dbReference type="ARBA" id="ARBA00038969"/>
    </source>
</evidence>
<protein>
    <recommendedName>
        <fullName evidence="5">Arsenate reductase</fullName>
        <ecNumber evidence="4">1.20.4.1</ecNumber>
    </recommendedName>
</protein>